<protein>
    <submittedName>
        <fullName evidence="1">Uncharacterized protein</fullName>
    </submittedName>
</protein>
<sequence length="171" mass="19540">MSERVYNFQDILYLNYYTEEDSEHHLIVDNLAIDMTWEYSCENAPFDLLALERGNLSKVVEFCNRVDNVVYRGYKYSQDSSVTFTTGVTFLNFMQTVQDAVDNKNGWTMKALAELFESLPLSKFTSLIQVCSDGFFLDSTYAVISCLYTLCNGLSVPLVTESGFKLEKLTI</sequence>
<dbReference type="EMBL" id="BK029940">
    <property type="protein sequence ID" value="DAD55813.1"/>
    <property type="molecule type" value="Genomic_DNA"/>
</dbReference>
<evidence type="ECO:0000313" key="1">
    <source>
        <dbReference type="EMBL" id="DAD55813.1"/>
    </source>
</evidence>
<accession>A0A8D9UHP6</accession>
<reference evidence="1" key="1">
    <citation type="journal article" date="2021" name="Proc. Natl. Acad. Sci. U.S.A.">
        <title>A Catalog of Tens of Thousands of Viruses from Human Metagenomes Reveals Hidden Associations with Chronic Diseases.</title>
        <authorList>
            <person name="Tisza M.J."/>
            <person name="Buck C.B."/>
        </authorList>
    </citation>
    <scope>NUCLEOTIDE SEQUENCE</scope>
    <source>
        <strain evidence="1">CtOZu12</strain>
    </source>
</reference>
<proteinExistence type="predicted"/>
<name>A0A8D9UHP6_9VIRU</name>
<organism evidence="1">
    <name type="scientific">Bacteriophage sp</name>
    <dbReference type="NCBI Taxonomy" id="38018"/>
    <lineage>
        <taxon>Viruses</taxon>
    </lineage>
</organism>